<proteinExistence type="predicted"/>
<organism evidence="1">
    <name type="scientific">Tanacetum cinerariifolium</name>
    <name type="common">Dalmatian daisy</name>
    <name type="synonym">Chrysanthemum cinerariifolium</name>
    <dbReference type="NCBI Taxonomy" id="118510"/>
    <lineage>
        <taxon>Eukaryota</taxon>
        <taxon>Viridiplantae</taxon>
        <taxon>Streptophyta</taxon>
        <taxon>Embryophyta</taxon>
        <taxon>Tracheophyta</taxon>
        <taxon>Spermatophyta</taxon>
        <taxon>Magnoliopsida</taxon>
        <taxon>eudicotyledons</taxon>
        <taxon>Gunneridae</taxon>
        <taxon>Pentapetalae</taxon>
        <taxon>asterids</taxon>
        <taxon>campanulids</taxon>
        <taxon>Asterales</taxon>
        <taxon>Asteraceae</taxon>
        <taxon>Asteroideae</taxon>
        <taxon>Anthemideae</taxon>
        <taxon>Anthemidinae</taxon>
        <taxon>Tanacetum</taxon>
    </lineage>
</organism>
<gene>
    <name evidence="1" type="ORF">Tci_540446</name>
</gene>
<reference evidence="1" key="1">
    <citation type="journal article" date="2019" name="Sci. Rep.">
        <title>Draft genome of Tanacetum cinerariifolium, the natural source of mosquito coil.</title>
        <authorList>
            <person name="Yamashiro T."/>
            <person name="Shiraishi A."/>
            <person name="Satake H."/>
            <person name="Nakayama K."/>
        </authorList>
    </citation>
    <scope>NUCLEOTIDE SEQUENCE</scope>
</reference>
<accession>A0A699IS81</accession>
<evidence type="ECO:0000313" key="1">
    <source>
        <dbReference type="EMBL" id="GEZ68473.1"/>
    </source>
</evidence>
<dbReference type="EMBL" id="BKCJ010309799">
    <property type="protein sequence ID" value="GEZ68473.1"/>
    <property type="molecule type" value="Genomic_DNA"/>
</dbReference>
<dbReference type="AlphaFoldDB" id="A0A699IS81"/>
<protein>
    <submittedName>
        <fullName evidence="1">Uncharacterized protein</fullName>
    </submittedName>
</protein>
<sequence>MKKVVEDVSEDEDFKSGTWVSATDYVNANGGISCSPNVTNGHTVTMKDLPDTIPETTHHKVISGGGYGKDVTASGFETNNRDIEKNSRDIKTNGGDIKTNSRDVEMYGRMIVLRVMGSSN</sequence>
<comment type="caution">
    <text evidence="1">The sequence shown here is derived from an EMBL/GenBank/DDBJ whole genome shotgun (WGS) entry which is preliminary data.</text>
</comment>
<name>A0A699IS81_TANCI</name>